<gene>
    <name evidence="3" type="ORF">GY24_10240</name>
</gene>
<dbReference type="Pfam" id="PF10708">
    <property type="entry name" value="DUF2510"/>
    <property type="match status" value="1"/>
</dbReference>
<accession>A0ABX5AUT3</accession>
<keyword evidence="1" id="KW-0812">Transmembrane</keyword>
<keyword evidence="1" id="KW-1133">Transmembrane helix</keyword>
<dbReference type="InterPro" id="IPR018929">
    <property type="entry name" value="DUF2510"/>
</dbReference>
<protein>
    <recommendedName>
        <fullName evidence="2">DUF2510 domain-containing protein</fullName>
    </recommendedName>
</protein>
<organism evidence="3 4">
    <name type="scientific">Microterricola pindariensis</name>
    <dbReference type="NCBI Taxonomy" id="478010"/>
    <lineage>
        <taxon>Bacteria</taxon>
        <taxon>Bacillati</taxon>
        <taxon>Actinomycetota</taxon>
        <taxon>Actinomycetes</taxon>
        <taxon>Micrococcales</taxon>
        <taxon>Microbacteriaceae</taxon>
        <taxon>Microterricola</taxon>
    </lineage>
</organism>
<evidence type="ECO:0000313" key="3">
    <source>
        <dbReference type="EMBL" id="PPL18648.1"/>
    </source>
</evidence>
<evidence type="ECO:0000259" key="2">
    <source>
        <dbReference type="Pfam" id="PF10708"/>
    </source>
</evidence>
<evidence type="ECO:0000313" key="4">
    <source>
        <dbReference type="Proteomes" id="UP000237755"/>
    </source>
</evidence>
<proteinExistence type="predicted"/>
<dbReference type="Proteomes" id="UP000237755">
    <property type="component" value="Unassembled WGS sequence"/>
</dbReference>
<reference evidence="3 4" key="1">
    <citation type="journal article" date="2008" name="Int. J. Syst. Evol. Microbiol.">
        <title>Leifsonia pindariensis sp. nov., isolated from the Pindari glacier of the Indian Himalayas, and emended description of the genus Leifsonia.</title>
        <authorList>
            <person name="Reddy G.S."/>
            <person name="Prabagaran S.R."/>
            <person name="Shivaji S."/>
        </authorList>
    </citation>
    <scope>NUCLEOTIDE SEQUENCE [LARGE SCALE GENOMIC DNA]</scope>
    <source>
        <strain evidence="3 4">PON 10</strain>
    </source>
</reference>
<keyword evidence="4" id="KW-1185">Reference proteome</keyword>
<comment type="caution">
    <text evidence="3">The sequence shown here is derived from an EMBL/GenBank/DDBJ whole genome shotgun (WGS) entry which is preliminary data.</text>
</comment>
<dbReference type="RefSeq" id="WP_104475541.1">
    <property type="nucleotide sequence ID" value="NZ_MPZN01000030.1"/>
</dbReference>
<feature type="transmembrane region" description="Helical" evidence="1">
    <location>
        <begin position="174"/>
        <end position="193"/>
    </location>
</feature>
<feature type="transmembrane region" description="Helical" evidence="1">
    <location>
        <begin position="205"/>
        <end position="224"/>
    </location>
</feature>
<feature type="transmembrane region" description="Helical" evidence="1">
    <location>
        <begin position="311"/>
        <end position="342"/>
    </location>
</feature>
<name>A0ABX5AUT3_9MICO</name>
<dbReference type="EMBL" id="MPZN01000030">
    <property type="protein sequence ID" value="PPL18648.1"/>
    <property type="molecule type" value="Genomic_DNA"/>
</dbReference>
<sequence>MSDQMIPAGWYADPNDASKLRWWDGTNWLDYFAPAAPPAPVVVRPVGPAVNIAAPVLSDPPAAVEVLDADPALDPQVSPSFLSHAKNLTTGLPGLAVGPLAAGVAMASAALGAQAEKSSSAVAVAPAVPPAAPAEIVAIAPSAPAAPEAIPASAPARTLLDHAADLVGDHRVQGGAMGAAGAALAAGGAASLIRKEGAGRRASKIFLIGLIIFVVGVFGLIGGISEALTGPSEVTTSGEVTKIQSKPLGGCIPTVEFQVQGQTYTTRPSKFETCVWEVGDTTSVSYTASSGGTIARLGTSTSTASAIPGSIMLMLAGLIVSAWALIPIAIRAGSIVGGAYLIRQGLRRSKTQADAASPDQTAD</sequence>
<evidence type="ECO:0000256" key="1">
    <source>
        <dbReference type="SAM" id="Phobius"/>
    </source>
</evidence>
<keyword evidence="1" id="KW-0472">Membrane</keyword>
<feature type="domain" description="DUF2510" evidence="2">
    <location>
        <begin position="8"/>
        <end position="40"/>
    </location>
</feature>